<dbReference type="PANTHER" id="PTHR10612:SF34">
    <property type="entry name" value="APOLIPOPROTEIN D"/>
    <property type="match status" value="1"/>
</dbReference>
<dbReference type="Gene3D" id="2.40.128.20">
    <property type="match status" value="1"/>
</dbReference>
<dbReference type="EMBL" id="JAWQEG010005814">
    <property type="protein sequence ID" value="KAK3856685.1"/>
    <property type="molecule type" value="Genomic_DNA"/>
</dbReference>
<evidence type="ECO:0000256" key="4">
    <source>
        <dbReference type="RuleBase" id="RU003695"/>
    </source>
</evidence>
<gene>
    <name evidence="6" type="ORF">Pcinc_037012</name>
    <name evidence="7" type="ORF">Pcinc_037014</name>
</gene>
<dbReference type="GO" id="GO:0005737">
    <property type="term" value="C:cytoplasm"/>
    <property type="evidence" value="ECO:0007669"/>
    <property type="project" value="TreeGrafter"/>
</dbReference>
<dbReference type="PANTHER" id="PTHR10612">
    <property type="entry name" value="APOLIPOPROTEIN D"/>
    <property type="match status" value="1"/>
</dbReference>
<dbReference type="GO" id="GO:0031409">
    <property type="term" value="F:pigment binding"/>
    <property type="evidence" value="ECO:0007669"/>
    <property type="project" value="InterPro"/>
</dbReference>
<evidence type="ECO:0000313" key="7">
    <source>
        <dbReference type="EMBL" id="KAK3856687.1"/>
    </source>
</evidence>
<reference evidence="6" key="1">
    <citation type="submission" date="2023-10" db="EMBL/GenBank/DDBJ databases">
        <title>Genome assemblies of two species of porcelain crab, Petrolisthes cinctipes and Petrolisthes manimaculis (Anomura: Porcellanidae).</title>
        <authorList>
            <person name="Angst P."/>
        </authorList>
    </citation>
    <scope>NUCLEOTIDE SEQUENCE</scope>
    <source>
        <strain evidence="6">PB745_01</strain>
        <tissue evidence="6">Gill</tissue>
    </source>
</reference>
<evidence type="ECO:0000313" key="8">
    <source>
        <dbReference type="Proteomes" id="UP001286313"/>
    </source>
</evidence>
<keyword evidence="2" id="KW-1015">Disulfide bond</keyword>
<protein>
    <recommendedName>
        <fullName evidence="5">Lipocalin/cytosolic fatty-acid binding domain-containing protein</fullName>
    </recommendedName>
</protein>
<dbReference type="InterPro" id="IPR000566">
    <property type="entry name" value="Lipocln_cytosolic_FA-bd_dom"/>
</dbReference>
<dbReference type="GO" id="GO:0000302">
    <property type="term" value="P:response to reactive oxygen species"/>
    <property type="evidence" value="ECO:0007669"/>
    <property type="project" value="TreeGrafter"/>
</dbReference>
<comment type="similarity">
    <text evidence="1 3 4">Belongs to the calycin superfamily. Lipocalin family.</text>
</comment>
<dbReference type="InterPro" id="IPR003057">
    <property type="entry name" value="Invtbrt_color"/>
</dbReference>
<sequence>MYTPLLVAAFVACVAGDAIPDFVLPGKCATVNLQNNFDLRKYSGRWYWTHMIENAYMPIERCSHSNYDYSETDYGFAVTTAGFSPSSEYLRLQGKIYPTKEFPTAHMLLDFPTVFAAPYKVIETDYETYSCIYSCMDSNDFKSEFGFVFSRSPVTDGPAEAKCAAAFSKNGIDFSRFNRISHTAECAYRA</sequence>
<dbReference type="GO" id="GO:0006629">
    <property type="term" value="P:lipid metabolic process"/>
    <property type="evidence" value="ECO:0007669"/>
    <property type="project" value="TreeGrafter"/>
</dbReference>
<accession>A0AAE1BTS5</accession>
<name>A0AAE1BTS5_PETCI</name>
<dbReference type="InterPro" id="IPR022272">
    <property type="entry name" value="Lipocalin_CS"/>
</dbReference>
<dbReference type="AlphaFoldDB" id="A0AAE1BTS5"/>
<dbReference type="EMBL" id="JAWQEG010005814">
    <property type="protein sequence ID" value="KAK3856687.1"/>
    <property type="molecule type" value="Genomic_DNA"/>
</dbReference>
<organism evidence="6 8">
    <name type="scientific">Petrolisthes cinctipes</name>
    <name type="common">Flat porcelain crab</name>
    <dbReference type="NCBI Taxonomy" id="88211"/>
    <lineage>
        <taxon>Eukaryota</taxon>
        <taxon>Metazoa</taxon>
        <taxon>Ecdysozoa</taxon>
        <taxon>Arthropoda</taxon>
        <taxon>Crustacea</taxon>
        <taxon>Multicrustacea</taxon>
        <taxon>Malacostraca</taxon>
        <taxon>Eumalacostraca</taxon>
        <taxon>Eucarida</taxon>
        <taxon>Decapoda</taxon>
        <taxon>Pleocyemata</taxon>
        <taxon>Anomura</taxon>
        <taxon>Galatheoidea</taxon>
        <taxon>Porcellanidae</taxon>
        <taxon>Petrolisthes</taxon>
    </lineage>
</organism>
<keyword evidence="3" id="KW-0732">Signal</keyword>
<dbReference type="SUPFAM" id="SSF50814">
    <property type="entry name" value="Lipocalins"/>
    <property type="match status" value="1"/>
</dbReference>
<evidence type="ECO:0000256" key="2">
    <source>
        <dbReference type="ARBA" id="ARBA00023157"/>
    </source>
</evidence>
<evidence type="ECO:0000256" key="3">
    <source>
        <dbReference type="PIRNR" id="PIRNR036893"/>
    </source>
</evidence>
<dbReference type="InterPro" id="IPR022271">
    <property type="entry name" value="Lipocalin_ApoD"/>
</dbReference>
<evidence type="ECO:0000259" key="5">
    <source>
        <dbReference type="Pfam" id="PF00061"/>
    </source>
</evidence>
<dbReference type="Proteomes" id="UP001286313">
    <property type="component" value="Unassembled WGS sequence"/>
</dbReference>
<evidence type="ECO:0000256" key="1">
    <source>
        <dbReference type="ARBA" id="ARBA00006889"/>
    </source>
</evidence>
<feature type="chain" id="PRO_5042319093" description="Lipocalin/cytosolic fatty-acid binding domain-containing protein" evidence="3">
    <location>
        <begin position="17"/>
        <end position="190"/>
    </location>
</feature>
<dbReference type="PROSITE" id="PS00213">
    <property type="entry name" value="LIPOCALIN"/>
    <property type="match status" value="1"/>
</dbReference>
<feature type="domain" description="Lipocalin/cytosolic fatty-acid binding" evidence="5">
    <location>
        <begin position="43"/>
        <end position="183"/>
    </location>
</feature>
<comment type="caution">
    <text evidence="6">The sequence shown here is derived from an EMBL/GenBank/DDBJ whole genome shotgun (WGS) entry which is preliminary data.</text>
</comment>
<feature type="signal peptide" evidence="3">
    <location>
        <begin position="1"/>
        <end position="16"/>
    </location>
</feature>
<dbReference type="PIRSF" id="PIRSF036893">
    <property type="entry name" value="Lipocalin_ApoD"/>
    <property type="match status" value="1"/>
</dbReference>
<dbReference type="CDD" id="cd19436">
    <property type="entry name" value="lipocalin_crustacyanin"/>
    <property type="match status" value="1"/>
</dbReference>
<evidence type="ECO:0000313" key="6">
    <source>
        <dbReference type="EMBL" id="KAK3856685.1"/>
    </source>
</evidence>
<dbReference type="InterPro" id="IPR012674">
    <property type="entry name" value="Calycin"/>
</dbReference>
<dbReference type="Pfam" id="PF00061">
    <property type="entry name" value="Lipocalin"/>
    <property type="match status" value="1"/>
</dbReference>
<dbReference type="PRINTS" id="PR01273">
    <property type="entry name" value="INVTBRTCOLOR"/>
</dbReference>
<proteinExistence type="inferred from homology"/>
<keyword evidence="8" id="KW-1185">Reference proteome</keyword>